<evidence type="ECO:0000259" key="2">
    <source>
        <dbReference type="Pfam" id="PF00850"/>
    </source>
</evidence>
<dbReference type="SUPFAM" id="SSF52768">
    <property type="entry name" value="Arginase/deacetylase"/>
    <property type="match status" value="1"/>
</dbReference>
<organism evidence="3 4">
    <name type="scientific">Euplotes crassus</name>
    <dbReference type="NCBI Taxonomy" id="5936"/>
    <lineage>
        <taxon>Eukaryota</taxon>
        <taxon>Sar</taxon>
        <taxon>Alveolata</taxon>
        <taxon>Ciliophora</taxon>
        <taxon>Intramacronucleata</taxon>
        <taxon>Spirotrichea</taxon>
        <taxon>Hypotrichia</taxon>
        <taxon>Euplotida</taxon>
        <taxon>Euplotidae</taxon>
        <taxon>Moneuplotes</taxon>
    </lineage>
</organism>
<dbReference type="GO" id="GO:0000118">
    <property type="term" value="C:histone deacetylase complex"/>
    <property type="evidence" value="ECO:0007669"/>
    <property type="project" value="TreeGrafter"/>
</dbReference>
<proteinExistence type="predicted"/>
<dbReference type="EMBL" id="CAMPGE010013539">
    <property type="protein sequence ID" value="CAI2372267.1"/>
    <property type="molecule type" value="Genomic_DNA"/>
</dbReference>
<feature type="domain" description="Histone deacetylase" evidence="2">
    <location>
        <begin position="180"/>
        <end position="373"/>
    </location>
</feature>
<reference evidence="3" key="1">
    <citation type="submission" date="2023-07" db="EMBL/GenBank/DDBJ databases">
        <authorList>
            <consortium name="AG Swart"/>
            <person name="Singh M."/>
            <person name="Singh A."/>
            <person name="Seah K."/>
            <person name="Emmerich C."/>
        </authorList>
    </citation>
    <scope>NUCLEOTIDE SEQUENCE</scope>
    <source>
        <strain evidence="3">DP1</strain>
    </source>
</reference>
<comment type="caution">
    <text evidence="3">The sequence shown here is derived from an EMBL/GenBank/DDBJ whole genome shotgun (WGS) entry which is preliminary data.</text>
</comment>
<evidence type="ECO:0000313" key="4">
    <source>
        <dbReference type="Proteomes" id="UP001295684"/>
    </source>
</evidence>
<dbReference type="Pfam" id="PF00850">
    <property type="entry name" value="Hist_deacetyl"/>
    <property type="match status" value="1"/>
</dbReference>
<dbReference type="InterPro" id="IPR023696">
    <property type="entry name" value="Ureohydrolase_dom_sf"/>
</dbReference>
<dbReference type="GO" id="GO:0016787">
    <property type="term" value="F:hydrolase activity"/>
    <property type="evidence" value="ECO:0007669"/>
    <property type="project" value="UniProtKB-KW"/>
</dbReference>
<dbReference type="InterPro" id="IPR044150">
    <property type="entry name" value="HDAC_classIV"/>
</dbReference>
<dbReference type="InterPro" id="IPR023801">
    <property type="entry name" value="His_deacetylse_dom"/>
</dbReference>
<protein>
    <recommendedName>
        <fullName evidence="2">Histone deacetylase domain-containing protein</fullName>
    </recommendedName>
</protein>
<evidence type="ECO:0000256" key="1">
    <source>
        <dbReference type="ARBA" id="ARBA00022801"/>
    </source>
</evidence>
<dbReference type="Proteomes" id="UP001295684">
    <property type="component" value="Unassembled WGS sequence"/>
</dbReference>
<dbReference type="PANTHER" id="PTHR10625:SF23">
    <property type="entry name" value="HISTONE DEACETYLASE 11"/>
    <property type="match status" value="1"/>
</dbReference>
<dbReference type="Gene3D" id="3.40.800.20">
    <property type="entry name" value="Histone deacetylase domain"/>
    <property type="match status" value="1"/>
</dbReference>
<evidence type="ECO:0000313" key="3">
    <source>
        <dbReference type="EMBL" id="CAI2372267.1"/>
    </source>
</evidence>
<keyword evidence="4" id="KW-1185">Reference proteome</keyword>
<keyword evidence="1" id="KW-0378">Hydrolase</keyword>
<dbReference type="InterPro" id="IPR037138">
    <property type="entry name" value="His_deacetylse_dom_sf"/>
</dbReference>
<accession>A0AAD1XGV4</accession>
<dbReference type="GO" id="GO:0040029">
    <property type="term" value="P:epigenetic regulation of gene expression"/>
    <property type="evidence" value="ECO:0007669"/>
    <property type="project" value="TreeGrafter"/>
</dbReference>
<dbReference type="PANTHER" id="PTHR10625">
    <property type="entry name" value="HISTONE DEACETYLASE HDAC1-RELATED"/>
    <property type="match status" value="1"/>
</dbReference>
<dbReference type="InterPro" id="IPR000286">
    <property type="entry name" value="HDACs"/>
</dbReference>
<dbReference type="AlphaFoldDB" id="A0AAD1XGV4"/>
<dbReference type="CDD" id="cd09993">
    <property type="entry name" value="HDAC_classIV"/>
    <property type="match status" value="1"/>
</dbReference>
<name>A0AAD1XGV4_EUPCR</name>
<dbReference type="PRINTS" id="PR01270">
    <property type="entry name" value="HDASUPER"/>
</dbReference>
<sequence>MLSLTKFRSSTSKFYSSLVTGVCLFLFYPLAKEAVLKLKAVLRRAAWKRRREVRSKEQVAEEVVKEILGEDFEGKWPIVYSPGYNITAFGLEKAHPFDSQKYGRVYNYLVEWGVISKEEKLLAPLICSRAYLYESCTFWHLAFLNYSIYIGKCVELPLFILPAWVLRWRALNPMLRATYGTICASFMAIQRGLAINLSGGYHHACCNQGGGFCIYPDITISINLLRRFCGIKRVMIIDLDAHQGNGHERDFLDDNDVYIIDCYRPDIYPGDHDVKRAISKELHVYPSDDDDSYLDKIRCIPQCIREFEPEFILYNAGTDIMAGDPLSGLNISENGVIERDELVINSAFDNNIPLCMVLSGGYQKCNAECIAKSIQNVFELLS</sequence>
<gene>
    <name evidence="3" type="ORF">ECRASSUSDP1_LOCUS13595</name>
</gene>
<dbReference type="GO" id="GO:0004407">
    <property type="term" value="F:histone deacetylase activity"/>
    <property type="evidence" value="ECO:0007669"/>
    <property type="project" value="InterPro"/>
</dbReference>